<evidence type="ECO:0000256" key="1">
    <source>
        <dbReference type="SAM" id="MobiDB-lite"/>
    </source>
</evidence>
<dbReference type="PANTHER" id="PTHR21567">
    <property type="entry name" value="CLASP"/>
    <property type="match status" value="1"/>
</dbReference>
<dbReference type="GO" id="GO:0005881">
    <property type="term" value="C:cytoplasmic microtubule"/>
    <property type="evidence" value="ECO:0007669"/>
    <property type="project" value="TreeGrafter"/>
</dbReference>
<name>A0A9N9ML81_9CUCU</name>
<proteinExistence type="predicted"/>
<feature type="region of interest" description="Disordered" evidence="1">
    <location>
        <begin position="554"/>
        <end position="584"/>
    </location>
</feature>
<gene>
    <name evidence="3" type="ORF">CEUTPL_LOCUS7581</name>
</gene>
<dbReference type="InterPro" id="IPR034085">
    <property type="entry name" value="TOG"/>
</dbReference>
<dbReference type="Pfam" id="PF12348">
    <property type="entry name" value="CLASP_N"/>
    <property type="match status" value="1"/>
</dbReference>
<organism evidence="3 4">
    <name type="scientific">Ceutorhynchus assimilis</name>
    <name type="common">cabbage seed weevil</name>
    <dbReference type="NCBI Taxonomy" id="467358"/>
    <lineage>
        <taxon>Eukaryota</taxon>
        <taxon>Metazoa</taxon>
        <taxon>Ecdysozoa</taxon>
        <taxon>Arthropoda</taxon>
        <taxon>Hexapoda</taxon>
        <taxon>Insecta</taxon>
        <taxon>Pterygota</taxon>
        <taxon>Neoptera</taxon>
        <taxon>Endopterygota</taxon>
        <taxon>Coleoptera</taxon>
        <taxon>Polyphaga</taxon>
        <taxon>Cucujiformia</taxon>
        <taxon>Curculionidae</taxon>
        <taxon>Ceutorhynchinae</taxon>
        <taxon>Ceutorhynchus</taxon>
    </lineage>
</organism>
<feature type="region of interest" description="Disordered" evidence="1">
    <location>
        <begin position="652"/>
        <end position="681"/>
    </location>
</feature>
<dbReference type="EMBL" id="OU892279">
    <property type="protein sequence ID" value="CAG9767014.1"/>
    <property type="molecule type" value="Genomic_DNA"/>
</dbReference>
<dbReference type="OrthoDB" id="63891at2759"/>
<feature type="region of interest" description="Disordered" evidence="1">
    <location>
        <begin position="378"/>
        <end position="397"/>
    </location>
</feature>
<dbReference type="SMART" id="SM01349">
    <property type="entry name" value="TOG"/>
    <property type="match status" value="1"/>
</dbReference>
<feature type="region of interest" description="Disordered" evidence="1">
    <location>
        <begin position="513"/>
        <end position="533"/>
    </location>
</feature>
<feature type="region of interest" description="Disordered" evidence="1">
    <location>
        <begin position="281"/>
        <end position="306"/>
    </location>
</feature>
<dbReference type="PANTHER" id="PTHR21567:SF87">
    <property type="entry name" value="CRESCERIN-LIKE PROTEIN CHE-12"/>
    <property type="match status" value="1"/>
</dbReference>
<feature type="compositionally biased region" description="Low complexity" evidence="1">
    <location>
        <begin position="221"/>
        <end position="237"/>
    </location>
</feature>
<feature type="compositionally biased region" description="Low complexity" evidence="1">
    <location>
        <begin position="379"/>
        <end position="397"/>
    </location>
</feature>
<dbReference type="InterPro" id="IPR016024">
    <property type="entry name" value="ARM-type_fold"/>
</dbReference>
<reference evidence="3" key="1">
    <citation type="submission" date="2022-01" db="EMBL/GenBank/DDBJ databases">
        <authorList>
            <person name="King R."/>
        </authorList>
    </citation>
    <scope>NUCLEOTIDE SEQUENCE</scope>
</reference>
<evidence type="ECO:0000259" key="2">
    <source>
        <dbReference type="SMART" id="SM01349"/>
    </source>
</evidence>
<evidence type="ECO:0000313" key="4">
    <source>
        <dbReference type="Proteomes" id="UP001152799"/>
    </source>
</evidence>
<sequence length="906" mass="100152">MLKEPGTCETLEPGPAALLFEALFACHHRDRLHTLADDALTILISGIRQGVLEQCLQRLSVSICKMGASSGVRCALVIMKKLPPKKLQAEILAKGFSHRTREGALQILMACARLYPRVDVEVAKIAEFAARALRDRRRRVRHASLETLAAIAQISSVQEVLNFVEAVVSDYQDFDEIIQVVRTRLSRKQLPTVDLNGSIRYSSPTEQSESDWIAGGDPLKSTNATSSSPLSSASSSTHSVNYWMHNSRHEDDAGLDVNGYKNGKSNKAPRGTSLRPVYILQPDIDNGKNGRGHRTYDRGRSFSPPKPYRTQFQAAENNNNHMSGSFTDVNKHFGCSEFNPRLYHPESGPSFRPHGFRKSFSSDQLYFNNRLPSKHEPYSFSLSSRSSSTSTGSSTKSGFWGKDFRSAIPVPIAETKLKIRHSTSSIVSSGGPLIAKRSALSPQQTPKDNDSISRLSLAPPRRASSGSESSSGYFTPSPPEKHPPAFIKMDTEERLSSADSHHLENCEDSLANKSAVSDGSLSAPDNQEENNIPTEVNDCLGEAIHDNYPSVESLNLNQETPEKRPPSRASSTEPATIEAKQKSKSVVDLPNFLPKINLARKNINSAPPRNEDSIANNNYPSEDTCDNLQLPPMDFEIEKETAVTVTKSKLERRFSRNSSRKSVRVTPRTVLDPTPRPPSKPKDLLQQVLHQMENPNNWESTVEGLQSLTKLARQHPEVIEHQMHHVCISLAKQIKNLRSQVSRVACNTATELFLSCKKGLEMEFEEIACPLLQRTADTNRFLRADANAALDVMCEQLPAHRVIPVITSKGCGHQNSIVRAAAIRMLGDLVKRLGAERIFQMPKELKDKVLLAGANALADGNLEARSQGKSLIGYIMTHPNFQRSLHEAVPQSLLMHISKSLASIKT</sequence>
<dbReference type="Proteomes" id="UP001152799">
    <property type="component" value="Chromosome 3"/>
</dbReference>
<dbReference type="InterPro" id="IPR011989">
    <property type="entry name" value="ARM-like"/>
</dbReference>
<feature type="domain" description="TOG" evidence="2">
    <location>
        <begin position="669"/>
        <end position="906"/>
    </location>
</feature>
<keyword evidence="4" id="KW-1185">Reference proteome</keyword>
<feature type="region of interest" description="Disordered" evidence="1">
    <location>
        <begin position="196"/>
        <end position="237"/>
    </location>
</feature>
<accession>A0A9N9ML81</accession>
<dbReference type="GO" id="GO:0000226">
    <property type="term" value="P:microtubule cytoskeleton organization"/>
    <property type="evidence" value="ECO:0007669"/>
    <property type="project" value="TreeGrafter"/>
</dbReference>
<dbReference type="AlphaFoldDB" id="A0A9N9ML81"/>
<dbReference type="Gene3D" id="1.25.10.10">
    <property type="entry name" value="Leucine-rich Repeat Variant"/>
    <property type="match status" value="2"/>
</dbReference>
<dbReference type="GO" id="GO:0005929">
    <property type="term" value="C:cilium"/>
    <property type="evidence" value="ECO:0007669"/>
    <property type="project" value="TreeGrafter"/>
</dbReference>
<protein>
    <recommendedName>
        <fullName evidence="2">TOG domain-containing protein</fullName>
    </recommendedName>
</protein>
<dbReference type="GO" id="GO:0008017">
    <property type="term" value="F:microtubule binding"/>
    <property type="evidence" value="ECO:0007669"/>
    <property type="project" value="TreeGrafter"/>
</dbReference>
<feature type="region of interest" description="Disordered" evidence="1">
    <location>
        <begin position="438"/>
        <end position="485"/>
    </location>
</feature>
<dbReference type="InterPro" id="IPR024395">
    <property type="entry name" value="CLASP_N_dom"/>
</dbReference>
<evidence type="ECO:0000313" key="3">
    <source>
        <dbReference type="EMBL" id="CAG9767014.1"/>
    </source>
</evidence>
<dbReference type="SUPFAM" id="SSF48371">
    <property type="entry name" value="ARM repeat"/>
    <property type="match status" value="1"/>
</dbReference>